<name>A0A4Q4TJD8_9PEZI</name>
<dbReference type="SUPFAM" id="SSF47113">
    <property type="entry name" value="Histone-fold"/>
    <property type="match status" value="1"/>
</dbReference>
<protein>
    <submittedName>
        <fullName evidence="2">Uncharacterized protein</fullName>
    </submittedName>
</protein>
<accession>A0A4Q4TJD8</accession>
<feature type="compositionally biased region" description="Polar residues" evidence="1">
    <location>
        <begin position="88"/>
        <end position="102"/>
    </location>
</feature>
<dbReference type="GO" id="GO:0046982">
    <property type="term" value="F:protein heterodimerization activity"/>
    <property type="evidence" value="ECO:0007669"/>
    <property type="project" value="InterPro"/>
</dbReference>
<evidence type="ECO:0000256" key="1">
    <source>
        <dbReference type="SAM" id="MobiDB-lite"/>
    </source>
</evidence>
<proteinExistence type="predicted"/>
<reference evidence="2 3" key="1">
    <citation type="submission" date="2018-06" db="EMBL/GenBank/DDBJ databases">
        <title>Complete Genomes of Monosporascus.</title>
        <authorList>
            <person name="Robinson A.J."/>
            <person name="Natvig D.O."/>
        </authorList>
    </citation>
    <scope>NUCLEOTIDE SEQUENCE [LARGE SCALE GENOMIC DNA]</scope>
    <source>
        <strain evidence="2 3">CBS 110550</strain>
    </source>
</reference>
<sequence length="202" mass="22540">MSSKEDSRDPMDDDPLMEQVTSEDTTLTKEDASLSGEDTGVSDGDSDLIDDGIDLSDDNIDLSDDDIDLIDDDIDLIDDDIDLTEEVNATSEHARSEQSPSGTEHPDLPDQQQQTETECVIPKDVFEALALRDYRPDLEIEDHAVDLMHLNAEDFVVRYLRSAQLVTAHREATTIALEDMRFTRSLIGMVYRDILPHGTTGQ</sequence>
<evidence type="ECO:0000313" key="3">
    <source>
        <dbReference type="Proteomes" id="UP000293360"/>
    </source>
</evidence>
<dbReference type="InterPro" id="IPR009072">
    <property type="entry name" value="Histone-fold"/>
</dbReference>
<dbReference type="EMBL" id="QJNU01000171">
    <property type="protein sequence ID" value="RYP05373.1"/>
    <property type="molecule type" value="Genomic_DNA"/>
</dbReference>
<feature type="region of interest" description="Disordered" evidence="1">
    <location>
        <begin position="88"/>
        <end position="115"/>
    </location>
</feature>
<dbReference type="OrthoDB" id="4764896at2759"/>
<feature type="compositionally biased region" description="Basic and acidic residues" evidence="1">
    <location>
        <begin position="1"/>
        <end position="10"/>
    </location>
</feature>
<keyword evidence="3" id="KW-1185">Reference proteome</keyword>
<gene>
    <name evidence="2" type="ORF">DL764_003866</name>
</gene>
<dbReference type="Proteomes" id="UP000293360">
    <property type="component" value="Unassembled WGS sequence"/>
</dbReference>
<organism evidence="2 3">
    <name type="scientific">Monosporascus ibericus</name>
    <dbReference type="NCBI Taxonomy" id="155417"/>
    <lineage>
        <taxon>Eukaryota</taxon>
        <taxon>Fungi</taxon>
        <taxon>Dikarya</taxon>
        <taxon>Ascomycota</taxon>
        <taxon>Pezizomycotina</taxon>
        <taxon>Sordariomycetes</taxon>
        <taxon>Xylariomycetidae</taxon>
        <taxon>Xylariales</taxon>
        <taxon>Xylariales incertae sedis</taxon>
        <taxon>Monosporascus</taxon>
    </lineage>
</organism>
<feature type="compositionally biased region" description="Acidic residues" evidence="1">
    <location>
        <begin position="44"/>
        <end position="66"/>
    </location>
</feature>
<dbReference type="AlphaFoldDB" id="A0A4Q4TJD8"/>
<evidence type="ECO:0000313" key="2">
    <source>
        <dbReference type="EMBL" id="RYP05373.1"/>
    </source>
</evidence>
<feature type="region of interest" description="Disordered" evidence="1">
    <location>
        <begin position="1"/>
        <end position="66"/>
    </location>
</feature>
<dbReference type="Gene3D" id="1.10.20.10">
    <property type="entry name" value="Histone, subunit A"/>
    <property type="match status" value="1"/>
</dbReference>
<comment type="caution">
    <text evidence="2">The sequence shown here is derived from an EMBL/GenBank/DDBJ whole genome shotgun (WGS) entry which is preliminary data.</text>
</comment>